<feature type="compositionally biased region" description="Pro residues" evidence="1">
    <location>
        <begin position="1"/>
        <end position="10"/>
    </location>
</feature>
<sequence length="871" mass="95979">PPPPPPPPVALHPATHSHQPHHHPHSNLLLFPPPNSQSLGAYLQPKSLPAARDLRIPRRPTVDKPAVGLRTFSRFCGLKSLAVLDIDSLDYVPEIAECISSSSSSLKSLQLSFSDRLALKARKKMVVETSDTETLPDDDFDALNQSMPPPLPPPPLMGNPGSLFGPAAASTSNHADVRKERSAQEKVLAQIFGLDKASASEKLLEQAFEAAIAVADREARTLARESLEHDEDMVFVKRLREITSEVSSKKSRRHSGSKHIRALEKIEKAACKYLERKENGEPVVAKKSSASQKKAYVAGHSPTYAGSSLSQVFQTKGAIYHQKNAWEEPENEKPYPNDVQSLDLLSKSIKKGISAPVAKPGVHQSSMITFALMKPTTKATPVWNGKEETVVNSGSGSDINDGPSESESTNGNKNAPLNGAHQKPSDGLTDIVDMEHPDDEGDAGEDQEFIEDAESGNDTETQSSTSGVLLVQNGLNGQSGKPESSDPALRKGKEPIRELPNAVGSNESQETVPDEQAVHDYLRQNHGISLESLAIHLIPVKASVLCRSIDICSLKHISLLNVGVQRHFWSMLMKLQKTSPLKLTSIHSDNVTQPFLSFLNNLDDLTELFMIERNSRSKVESFASKTNITIEDIRKQVLKKHVRTLRRLMVRNDEDSGWTLNRKSVLLITKFGSNLVELMVGLNSANFHLFMQQLAGLRSLYALQVLFQHRDVCNSMLRELRLCIVDNTVHCPGLRVEYVALCLSVHGLAANSVTQLKRNIRKSHVPAYVDEQSDLYRRRRRSANKLSSSSTSSAGWDIKGKGKAKSSYHALEADLDQGESNFDEMPLWTPDESDEDDNYAAGNASIVDDGLRVCDIVGVKMWEKEIWELSI</sequence>
<evidence type="ECO:0000313" key="2">
    <source>
        <dbReference type="EMBL" id="OXV11422.1"/>
    </source>
</evidence>
<feature type="region of interest" description="Disordered" evidence="1">
    <location>
        <begin position="779"/>
        <end position="801"/>
    </location>
</feature>
<feature type="region of interest" description="Disordered" evidence="1">
    <location>
        <begin position="130"/>
        <end position="154"/>
    </location>
</feature>
<evidence type="ECO:0000313" key="3">
    <source>
        <dbReference type="Proteomes" id="UP000243515"/>
    </source>
</evidence>
<feature type="compositionally biased region" description="Polar residues" evidence="1">
    <location>
        <begin position="390"/>
        <end position="415"/>
    </location>
</feature>
<reference evidence="2 3" key="1">
    <citation type="journal article" date="2015" name="Environ. Microbiol.">
        <title>Metagenome sequence of Elaphomyces granulatus from sporocarp tissue reveals Ascomycota ectomycorrhizal fingerprints of genome expansion and a Proteobacteria-rich microbiome.</title>
        <authorList>
            <person name="Quandt C.A."/>
            <person name="Kohler A."/>
            <person name="Hesse C.N."/>
            <person name="Sharpton T.J."/>
            <person name="Martin F."/>
            <person name="Spatafora J.W."/>
        </authorList>
    </citation>
    <scope>NUCLEOTIDE SEQUENCE [LARGE SCALE GENOMIC DNA]</scope>
    <source>
        <strain evidence="2 3">OSC145934</strain>
    </source>
</reference>
<feature type="region of interest" description="Disordered" evidence="1">
    <location>
        <begin position="1"/>
        <end position="32"/>
    </location>
</feature>
<dbReference type="EMBL" id="NPHW01002465">
    <property type="protein sequence ID" value="OXV11422.1"/>
    <property type="molecule type" value="Genomic_DNA"/>
</dbReference>
<dbReference type="AlphaFoldDB" id="A0A232M508"/>
<comment type="caution">
    <text evidence="2">The sequence shown here is derived from an EMBL/GenBank/DDBJ whole genome shotgun (WGS) entry which is preliminary data.</text>
</comment>
<feature type="compositionally biased region" description="Polar residues" evidence="1">
    <location>
        <begin position="472"/>
        <end position="482"/>
    </location>
</feature>
<protein>
    <submittedName>
        <fullName evidence="2">Uncharacterized protein</fullName>
    </submittedName>
</protein>
<keyword evidence="3" id="KW-1185">Reference proteome</keyword>
<feature type="compositionally biased region" description="Acidic residues" evidence="1">
    <location>
        <begin position="130"/>
        <end position="141"/>
    </location>
</feature>
<proteinExistence type="predicted"/>
<feature type="non-terminal residue" evidence="2">
    <location>
        <position position="1"/>
    </location>
</feature>
<evidence type="ECO:0000256" key="1">
    <source>
        <dbReference type="SAM" id="MobiDB-lite"/>
    </source>
</evidence>
<feature type="compositionally biased region" description="Low complexity" evidence="1">
    <location>
        <begin position="784"/>
        <end position="793"/>
    </location>
</feature>
<feature type="region of interest" description="Disordered" evidence="1">
    <location>
        <begin position="472"/>
        <end position="492"/>
    </location>
</feature>
<name>A0A232M508_9EURO</name>
<gene>
    <name evidence="2" type="ORF">Egran_00817</name>
</gene>
<dbReference type="OrthoDB" id="4200124at2759"/>
<feature type="region of interest" description="Disordered" evidence="1">
    <location>
        <begin position="381"/>
        <end position="444"/>
    </location>
</feature>
<organism evidence="2 3">
    <name type="scientific">Elaphomyces granulatus</name>
    <dbReference type="NCBI Taxonomy" id="519963"/>
    <lineage>
        <taxon>Eukaryota</taxon>
        <taxon>Fungi</taxon>
        <taxon>Dikarya</taxon>
        <taxon>Ascomycota</taxon>
        <taxon>Pezizomycotina</taxon>
        <taxon>Eurotiomycetes</taxon>
        <taxon>Eurotiomycetidae</taxon>
        <taxon>Eurotiales</taxon>
        <taxon>Elaphomycetaceae</taxon>
        <taxon>Elaphomyces</taxon>
    </lineage>
</organism>
<accession>A0A232M508</accession>
<dbReference type="Proteomes" id="UP000243515">
    <property type="component" value="Unassembled WGS sequence"/>
</dbReference>